<evidence type="ECO:0008006" key="3">
    <source>
        <dbReference type="Google" id="ProtNLM"/>
    </source>
</evidence>
<organism evidence="2">
    <name type="scientific">marine metagenome</name>
    <dbReference type="NCBI Taxonomy" id="408172"/>
    <lineage>
        <taxon>unclassified sequences</taxon>
        <taxon>metagenomes</taxon>
        <taxon>ecological metagenomes</taxon>
    </lineage>
</organism>
<accession>A0A382L738</accession>
<dbReference type="SUPFAM" id="SSF53213">
    <property type="entry name" value="LigB-like"/>
    <property type="match status" value="1"/>
</dbReference>
<name>A0A382L738_9ZZZZ</name>
<dbReference type="EMBL" id="UINC01084778">
    <property type="protein sequence ID" value="SVC31743.1"/>
    <property type="molecule type" value="Genomic_DNA"/>
</dbReference>
<gene>
    <name evidence="2" type="ORF">METZ01_LOCUS284597</name>
</gene>
<dbReference type="AlphaFoldDB" id="A0A382L738"/>
<sequence>MAQITFALGTSHGPLLSTPPEQWDQRVKADRQNPKLPFRGGTYTFDELVALRVKENLGTQAALDVRTVRHAACQRAIGELAERFSAAAVDVLVIVGNDQREIFKDELTPAFSVFYGESVDNVPPSKERLAKMPPGLGASHWANSPPEGATYPCVPELGEH</sequence>
<reference evidence="2" key="1">
    <citation type="submission" date="2018-05" db="EMBL/GenBank/DDBJ databases">
        <authorList>
            <person name="Lanie J.A."/>
            <person name="Ng W.-L."/>
            <person name="Kazmierczak K.M."/>
            <person name="Andrzejewski T.M."/>
            <person name="Davidsen T.M."/>
            <person name="Wayne K.J."/>
            <person name="Tettelin H."/>
            <person name="Glass J.I."/>
            <person name="Rusch D."/>
            <person name="Podicherti R."/>
            <person name="Tsui H.-C.T."/>
            <person name="Winkler M.E."/>
        </authorList>
    </citation>
    <scope>NUCLEOTIDE SEQUENCE</scope>
</reference>
<evidence type="ECO:0000256" key="1">
    <source>
        <dbReference type="SAM" id="MobiDB-lite"/>
    </source>
</evidence>
<feature type="non-terminal residue" evidence="2">
    <location>
        <position position="160"/>
    </location>
</feature>
<dbReference type="Gene3D" id="3.40.830.10">
    <property type="entry name" value="LigB-like"/>
    <property type="match status" value="1"/>
</dbReference>
<protein>
    <recommendedName>
        <fullName evidence="3">Extradiol ring-cleavage dioxygenase class III enzyme subunit B domain-containing protein</fullName>
    </recommendedName>
</protein>
<proteinExistence type="predicted"/>
<evidence type="ECO:0000313" key="2">
    <source>
        <dbReference type="EMBL" id="SVC31743.1"/>
    </source>
</evidence>
<feature type="region of interest" description="Disordered" evidence="1">
    <location>
        <begin position="137"/>
        <end position="160"/>
    </location>
</feature>